<dbReference type="Proteomes" id="UP000194606">
    <property type="component" value="Unassembled WGS sequence"/>
</dbReference>
<organism evidence="2 3">
    <name type="scientific">Lactococcus petauri</name>
    <dbReference type="NCBI Taxonomy" id="1940789"/>
    <lineage>
        <taxon>Bacteria</taxon>
        <taxon>Bacillati</taxon>
        <taxon>Bacillota</taxon>
        <taxon>Bacilli</taxon>
        <taxon>Lactobacillales</taxon>
        <taxon>Streptococcaceae</taxon>
        <taxon>Lactococcus</taxon>
    </lineage>
</organism>
<proteinExistence type="predicted"/>
<dbReference type="RefSeq" id="WP_086583271.1">
    <property type="nucleotide sequence ID" value="NZ_MUIZ01000009.1"/>
</dbReference>
<evidence type="ECO:0000313" key="3">
    <source>
        <dbReference type="Proteomes" id="UP000194606"/>
    </source>
</evidence>
<keyword evidence="1" id="KW-0175">Coiled coil</keyword>
<sequence length="506" mass="59123">MTNNKLQSATDDQISKVLDASIGGHGFWLVNHREIIEKIIADRIEVAGISQTMMDVGYSWLRSEDELYTDLELDMYEAIAKYNGDVDKEGRMTKKAEIYKVINRRIRDQKIKKPDLIEKNTTEKLDILPEVEVYDLAVQIDRNPDSNFYNAVNIYDFSIQDLANPLPDDFKVTDEELKNLVYDNLEYKNEDLKKFYNSTISHMDYEYTATIESQFELNGFKFKVQEHLQFTELWNKAIDPELKMKADNQYSLKKSFDEWRDRGFEFPQTFTNEEKFIEAASKTLSDYEVNILIDDIDSFLETGERAVGGPELVVRFLYDFYGEIKEIDINKFLENHEFFSPITVDLKQLSGKELEQIKTVQIEQISATLEGLHQEVYKNIGDDSHASKDPWSDVQYWVNDLQNEFNNMQKIQEAEKLVKTETKDQIQKEASNENLEKLPIKEQQEELLDIEAQAESLNLKLTDAQREKIQELPPEGRKHLLESLVHINDISHEQNKVEADLDMEIF</sequence>
<protein>
    <submittedName>
        <fullName evidence="2">Uncharacterized protein</fullName>
    </submittedName>
</protein>
<comment type="caution">
    <text evidence="2">The sequence shown here is derived from an EMBL/GenBank/DDBJ whole genome shotgun (WGS) entry which is preliminary data.</text>
</comment>
<reference evidence="2 3" key="1">
    <citation type="submission" date="2017-02" db="EMBL/GenBank/DDBJ databases">
        <authorList>
            <person name="Peterson S.W."/>
        </authorList>
    </citation>
    <scope>NUCLEOTIDE SEQUENCE [LARGE SCALE GENOMIC DNA]</scope>
    <source>
        <strain evidence="2">159469</strain>
    </source>
</reference>
<accession>A0A252CBC4</accession>
<feature type="coiled-coil region" evidence="1">
    <location>
        <begin position="440"/>
        <end position="467"/>
    </location>
</feature>
<dbReference type="AlphaFoldDB" id="A0A252CBC4"/>
<name>A0A252CBC4_9LACT</name>
<evidence type="ECO:0000313" key="2">
    <source>
        <dbReference type="EMBL" id="OUK02873.1"/>
    </source>
</evidence>
<evidence type="ECO:0000256" key="1">
    <source>
        <dbReference type="SAM" id="Coils"/>
    </source>
</evidence>
<gene>
    <name evidence="2" type="ORF">BZZ03_10590</name>
</gene>
<dbReference type="EMBL" id="MUIZ01000009">
    <property type="protein sequence ID" value="OUK02873.1"/>
    <property type="molecule type" value="Genomic_DNA"/>
</dbReference>